<comment type="caution">
    <text evidence="2">The sequence shown here is derived from an EMBL/GenBank/DDBJ whole genome shotgun (WGS) entry which is preliminary data.</text>
</comment>
<dbReference type="AlphaFoldDB" id="A0A9P5PYB3"/>
<feature type="compositionally biased region" description="Basic and acidic residues" evidence="1">
    <location>
        <begin position="208"/>
        <end position="220"/>
    </location>
</feature>
<accession>A0A9P5PYB3</accession>
<organism evidence="2 3">
    <name type="scientific">Rhodocollybia butyracea</name>
    <dbReference type="NCBI Taxonomy" id="206335"/>
    <lineage>
        <taxon>Eukaryota</taxon>
        <taxon>Fungi</taxon>
        <taxon>Dikarya</taxon>
        <taxon>Basidiomycota</taxon>
        <taxon>Agaricomycotina</taxon>
        <taxon>Agaricomycetes</taxon>
        <taxon>Agaricomycetidae</taxon>
        <taxon>Agaricales</taxon>
        <taxon>Marasmiineae</taxon>
        <taxon>Omphalotaceae</taxon>
        <taxon>Rhodocollybia</taxon>
    </lineage>
</organism>
<gene>
    <name evidence="2" type="ORF">BDP27DRAFT_1362737</name>
</gene>
<evidence type="ECO:0000313" key="2">
    <source>
        <dbReference type="EMBL" id="KAF9070270.1"/>
    </source>
</evidence>
<keyword evidence="3" id="KW-1185">Reference proteome</keyword>
<sequence length="277" mass="30453">MSTQCKTDKYVQNPTCSVQLPSFFRGKSAYAKALFGILYQSDRKFVTDALGNKAGPKGGARHNHTMTVVMGLADGESFGSLNVCLCSNFREAHGNHSQNTIVDLPEVLRCSAFIEFVDWLIAVGDTTRIRAMLKKLPDVLGHDGNEHELLNKEAKSKLLATSPTAGFPVPFPVKPSPQPQDRPLLSLLLKRKREQSTETTEEPQQKQIKQEFTGKRKGKAREVIKLSDEEYDAGSFSSVLELSDDEDVQGPSSSQSGPSTSQSSSSSWVIDLTWDSD</sequence>
<reference evidence="2" key="1">
    <citation type="submission" date="2020-11" db="EMBL/GenBank/DDBJ databases">
        <authorList>
            <consortium name="DOE Joint Genome Institute"/>
            <person name="Ahrendt S."/>
            <person name="Riley R."/>
            <person name="Andreopoulos W."/>
            <person name="Labutti K."/>
            <person name="Pangilinan J."/>
            <person name="Ruiz-Duenas F.J."/>
            <person name="Barrasa J.M."/>
            <person name="Sanchez-Garcia M."/>
            <person name="Camarero S."/>
            <person name="Miyauchi S."/>
            <person name="Serrano A."/>
            <person name="Linde D."/>
            <person name="Babiker R."/>
            <person name="Drula E."/>
            <person name="Ayuso-Fernandez I."/>
            <person name="Pacheco R."/>
            <person name="Padilla G."/>
            <person name="Ferreira P."/>
            <person name="Barriuso J."/>
            <person name="Kellner H."/>
            <person name="Castanera R."/>
            <person name="Alfaro M."/>
            <person name="Ramirez L."/>
            <person name="Pisabarro A.G."/>
            <person name="Kuo A."/>
            <person name="Tritt A."/>
            <person name="Lipzen A."/>
            <person name="He G."/>
            <person name="Yan M."/>
            <person name="Ng V."/>
            <person name="Cullen D."/>
            <person name="Martin F."/>
            <person name="Rosso M.-N."/>
            <person name="Henrissat B."/>
            <person name="Hibbett D."/>
            <person name="Martinez A.T."/>
            <person name="Grigoriev I.V."/>
        </authorList>
    </citation>
    <scope>NUCLEOTIDE SEQUENCE</scope>
    <source>
        <strain evidence="2">AH 40177</strain>
    </source>
</reference>
<name>A0A9P5PYB3_9AGAR</name>
<proteinExistence type="predicted"/>
<evidence type="ECO:0000256" key="1">
    <source>
        <dbReference type="SAM" id="MobiDB-lite"/>
    </source>
</evidence>
<dbReference type="Proteomes" id="UP000772434">
    <property type="component" value="Unassembled WGS sequence"/>
</dbReference>
<feature type="region of interest" description="Disordered" evidence="1">
    <location>
        <begin position="236"/>
        <end position="277"/>
    </location>
</feature>
<dbReference type="EMBL" id="JADNRY010000042">
    <property type="protein sequence ID" value="KAF9070270.1"/>
    <property type="molecule type" value="Genomic_DNA"/>
</dbReference>
<feature type="compositionally biased region" description="Low complexity" evidence="1">
    <location>
        <begin position="249"/>
        <end position="267"/>
    </location>
</feature>
<feature type="region of interest" description="Disordered" evidence="1">
    <location>
        <begin position="193"/>
        <end position="220"/>
    </location>
</feature>
<evidence type="ECO:0000313" key="3">
    <source>
        <dbReference type="Proteomes" id="UP000772434"/>
    </source>
</evidence>
<protein>
    <submittedName>
        <fullName evidence="2">Uncharacterized protein</fullName>
    </submittedName>
</protein>